<proteinExistence type="predicted"/>
<protein>
    <submittedName>
        <fullName evidence="1">Uncharacterized protein</fullName>
    </submittedName>
</protein>
<gene>
    <name evidence="1" type="ORF">HGO97_007710</name>
</gene>
<dbReference type="Proteomes" id="UP000723714">
    <property type="component" value="Unassembled WGS sequence"/>
</dbReference>
<dbReference type="EMBL" id="JABACJ020000005">
    <property type="protein sequence ID" value="MBU3875694.1"/>
    <property type="molecule type" value="Genomic_DNA"/>
</dbReference>
<dbReference type="RefSeq" id="WP_216240732.1">
    <property type="nucleotide sequence ID" value="NZ_JABACJ020000005.1"/>
</dbReference>
<comment type="caution">
    <text evidence="1">The sequence shown here is derived from an EMBL/GenBank/DDBJ whole genome shotgun (WGS) entry which is preliminary data.</text>
</comment>
<name>A0ABS6D272_9FIRM</name>
<reference evidence="1 2" key="1">
    <citation type="submission" date="2021-06" db="EMBL/GenBank/DDBJ databases">
        <title>Faecalicatena sp. nov. isolated from porcine feces.</title>
        <authorList>
            <person name="Oh B.S."/>
            <person name="Lee J.H."/>
        </authorList>
    </citation>
    <scope>NUCLEOTIDE SEQUENCE [LARGE SCALE GENOMIC DNA]</scope>
    <source>
        <strain evidence="1 2">AGMB00832</strain>
    </source>
</reference>
<sequence length="147" mass="17157">MSVLKSRREQSEMQFFQTAVDIQDKLIEFCMKEEVIPKKYRFVYAMPIIATAQQLVDNVVDANTIYVKSNEDAIDRRRYQQRASGDCEKLLQKLQSLRRVRGIDSAQLKEIVGMIISEKGYITAWRKSDNQRYKEMKKASNPAAEKQ</sequence>
<keyword evidence="2" id="KW-1185">Reference proteome</keyword>
<evidence type="ECO:0000313" key="2">
    <source>
        <dbReference type="Proteomes" id="UP000723714"/>
    </source>
</evidence>
<organism evidence="1 2">
    <name type="scientific">Faecalicatena faecalis</name>
    <dbReference type="NCBI Taxonomy" id="2726362"/>
    <lineage>
        <taxon>Bacteria</taxon>
        <taxon>Bacillati</taxon>
        <taxon>Bacillota</taxon>
        <taxon>Clostridia</taxon>
        <taxon>Lachnospirales</taxon>
        <taxon>Lachnospiraceae</taxon>
        <taxon>Faecalicatena</taxon>
    </lineage>
</organism>
<evidence type="ECO:0000313" key="1">
    <source>
        <dbReference type="EMBL" id="MBU3875694.1"/>
    </source>
</evidence>
<accession>A0ABS6D272</accession>